<keyword evidence="1" id="KW-0812">Transmembrane</keyword>
<evidence type="ECO:0000256" key="1">
    <source>
        <dbReference type="SAM" id="Phobius"/>
    </source>
</evidence>
<evidence type="ECO:0000313" key="3">
    <source>
        <dbReference type="Proteomes" id="UP000182658"/>
    </source>
</evidence>
<name>A0A1J7I4D3_9PEZI</name>
<dbReference type="Proteomes" id="UP000182658">
    <property type="component" value="Unassembled WGS sequence"/>
</dbReference>
<dbReference type="EMBL" id="KV875120">
    <property type="protein sequence ID" value="OIW22341.1"/>
    <property type="molecule type" value="Genomic_DNA"/>
</dbReference>
<feature type="non-terminal residue" evidence="2">
    <location>
        <position position="1"/>
    </location>
</feature>
<keyword evidence="3" id="KW-1185">Reference proteome</keyword>
<reference evidence="2 3" key="1">
    <citation type="submission" date="2016-10" db="EMBL/GenBank/DDBJ databases">
        <title>Draft genome sequence of Coniochaeta ligniaria NRRL30616, a lignocellulolytic fungus for bioabatement of inhibitors in plant biomass hydrolysates.</title>
        <authorList>
            <consortium name="DOE Joint Genome Institute"/>
            <person name="Jimenez D.J."/>
            <person name="Hector R.E."/>
            <person name="Riley R."/>
            <person name="Sun H."/>
            <person name="Grigoriev I.V."/>
            <person name="Van Elsas J.D."/>
            <person name="Nichols N.N."/>
        </authorList>
    </citation>
    <scope>NUCLEOTIDE SEQUENCE [LARGE SCALE GENOMIC DNA]</scope>
    <source>
        <strain evidence="2 3">NRRL 30616</strain>
    </source>
</reference>
<keyword evidence="1" id="KW-0472">Membrane</keyword>
<accession>A0A1J7I4D3</accession>
<proteinExistence type="predicted"/>
<dbReference type="AlphaFoldDB" id="A0A1J7I4D3"/>
<feature type="transmembrane region" description="Helical" evidence="1">
    <location>
        <begin position="104"/>
        <end position="125"/>
    </location>
</feature>
<evidence type="ECO:0000313" key="2">
    <source>
        <dbReference type="EMBL" id="OIW22341.1"/>
    </source>
</evidence>
<keyword evidence="1" id="KW-1133">Transmembrane helix</keyword>
<sequence>TGHISASAVSSLPAADDYRGVVAQRTRVMVRVLADSHVVGGRRRSSSGLSGRAVALLRAWNGAVGAAAGGGEGWEGSGFLGLGWAEAGFVRWIMWRGDGVGASGWRLVVVAGFMCGFGLLLRWAALGGRETWSGMFGM</sequence>
<organism evidence="2 3">
    <name type="scientific">Coniochaeta ligniaria NRRL 30616</name>
    <dbReference type="NCBI Taxonomy" id="1408157"/>
    <lineage>
        <taxon>Eukaryota</taxon>
        <taxon>Fungi</taxon>
        <taxon>Dikarya</taxon>
        <taxon>Ascomycota</taxon>
        <taxon>Pezizomycotina</taxon>
        <taxon>Sordariomycetes</taxon>
        <taxon>Sordariomycetidae</taxon>
        <taxon>Coniochaetales</taxon>
        <taxon>Coniochaetaceae</taxon>
        <taxon>Coniochaeta</taxon>
    </lineage>
</organism>
<dbReference type="InParanoid" id="A0A1J7I4D3"/>
<gene>
    <name evidence="2" type="ORF">CONLIGDRAFT_687645</name>
</gene>
<protein>
    <submittedName>
        <fullName evidence="2">Uncharacterized protein</fullName>
    </submittedName>
</protein>